<evidence type="ECO:0000313" key="2">
    <source>
        <dbReference type="Proteomes" id="UP000154472"/>
    </source>
</evidence>
<dbReference type="RefSeq" id="YP_009177201.1">
    <property type="nucleotide sequence ID" value="NC_028239.1"/>
</dbReference>
<protein>
    <submittedName>
        <fullName evidence="1">Gamma protein</fullName>
    </submittedName>
</protein>
<name>A0A096ZGU7_9RHAB</name>
<sequence length="100" mass="11659">MSSKGEIMLVNHDYNPISKLEVIYELEKIFELSERHRPIIETLQKVIKADWINPGVHRYMYKLSLKGVYHIKGSWEIKSNINIPISGKIITLVLDIINQI</sequence>
<keyword evidence="2" id="KW-1185">Reference proteome</keyword>
<evidence type="ECO:0000313" key="1">
    <source>
        <dbReference type="EMBL" id="AIR95566.1"/>
    </source>
</evidence>
<dbReference type="GeneID" id="26122870"/>
<dbReference type="OrthoDB" id="35711at10239"/>
<proteinExistence type="predicted"/>
<dbReference type="KEGG" id="vg:26122870"/>
<organism evidence="1 2">
    <name type="scientific">Koolpinyah virus</name>
    <dbReference type="NCBI Taxonomy" id="1550518"/>
    <lineage>
        <taxon>Viruses</taxon>
        <taxon>Riboviria</taxon>
        <taxon>Orthornavirae</taxon>
        <taxon>Negarnaviricota</taxon>
        <taxon>Haploviricotina</taxon>
        <taxon>Monjiviricetes</taxon>
        <taxon>Mononegavirales</taxon>
        <taxon>Rhabdoviridae</taxon>
        <taxon>Alpharhabdovirinae</taxon>
        <taxon>Ephemerovirus</taxon>
        <taxon>Ephemerovirus koolpinyah</taxon>
    </lineage>
</organism>
<reference evidence="1 2" key="1">
    <citation type="journal article" date="2015" name="PLoS Pathog.">
        <title>Evolution of genome size and complexity in the rhabdoviridae.</title>
        <authorList>
            <person name="Walker P.J."/>
            <person name="Firth C."/>
            <person name="Widen S.G."/>
            <person name="Blasdell K.R."/>
            <person name="Guzman H."/>
            <person name="Wood T.G."/>
            <person name="Paradkar P.N."/>
            <person name="Holmes E.C."/>
            <person name="Tesh R.B."/>
            <person name="Vasilakis N."/>
        </authorList>
    </citation>
    <scope>NUCLEOTIDE SEQUENCE [LARGE SCALE GENOMIC DNA]</scope>
    <source>
        <strain evidence="1">DPP819</strain>
    </source>
</reference>
<gene>
    <name evidence="1" type="primary">gamma</name>
</gene>
<dbReference type="Proteomes" id="UP000154472">
    <property type="component" value="Segment"/>
</dbReference>
<dbReference type="EMBL" id="KM085029">
    <property type="protein sequence ID" value="AIR95566.1"/>
    <property type="molecule type" value="Viral_cRNA"/>
</dbReference>
<accession>A0A096ZGU7</accession>